<protein>
    <submittedName>
        <fullName evidence="11">G3ST1-like protein</fullName>
    </submittedName>
</protein>
<evidence type="ECO:0000256" key="5">
    <source>
        <dbReference type="ARBA" id="ARBA00022968"/>
    </source>
</evidence>
<evidence type="ECO:0000256" key="6">
    <source>
        <dbReference type="ARBA" id="ARBA00022989"/>
    </source>
</evidence>
<evidence type="ECO:0000256" key="8">
    <source>
        <dbReference type="ARBA" id="ARBA00023136"/>
    </source>
</evidence>
<comment type="similarity">
    <text evidence="2">Belongs to the galactose-3-O-sulfotransferase family.</text>
</comment>
<evidence type="ECO:0000313" key="12">
    <source>
        <dbReference type="Proteomes" id="UP001164746"/>
    </source>
</evidence>
<keyword evidence="6" id="KW-1133">Transmembrane helix</keyword>
<dbReference type="PANTHER" id="PTHR14647:SF87">
    <property type="entry name" value="PUTATIVE-RELATED"/>
    <property type="match status" value="1"/>
</dbReference>
<name>A0ABY7EPC2_MYAAR</name>
<keyword evidence="7" id="KW-0333">Golgi apparatus</keyword>
<dbReference type="Pfam" id="PF06990">
    <property type="entry name" value="Gal-3-0_sulfotr"/>
    <property type="match status" value="1"/>
</dbReference>
<dbReference type="InterPro" id="IPR009729">
    <property type="entry name" value="Gal-3-0_sulfotransfrase"/>
</dbReference>
<keyword evidence="4" id="KW-0812">Transmembrane</keyword>
<keyword evidence="5" id="KW-0735">Signal-anchor</keyword>
<dbReference type="EMBL" id="CP111018">
    <property type="protein sequence ID" value="WAR10433.1"/>
    <property type="molecule type" value="Genomic_DNA"/>
</dbReference>
<accession>A0ABY7EPC2</accession>
<reference evidence="11" key="1">
    <citation type="submission" date="2022-11" db="EMBL/GenBank/DDBJ databases">
        <title>Centuries of genome instability and evolution in soft-shell clam transmissible cancer (bioRxiv).</title>
        <authorList>
            <person name="Hart S.F.M."/>
            <person name="Yonemitsu M.A."/>
            <person name="Giersch R.M."/>
            <person name="Beal B.F."/>
            <person name="Arriagada G."/>
            <person name="Davis B.W."/>
            <person name="Ostrander E.A."/>
            <person name="Goff S.P."/>
            <person name="Metzger M.J."/>
        </authorList>
    </citation>
    <scope>NUCLEOTIDE SEQUENCE</scope>
    <source>
        <strain evidence="11">MELC-2E11</strain>
        <tissue evidence="11">Siphon/mantle</tissue>
    </source>
</reference>
<keyword evidence="12" id="KW-1185">Reference proteome</keyword>
<comment type="subcellular location">
    <subcellularLocation>
        <location evidence="1">Golgi apparatus membrane</location>
        <topology evidence="1">Single-pass type II membrane protein</topology>
    </subcellularLocation>
</comment>
<evidence type="ECO:0000256" key="4">
    <source>
        <dbReference type="ARBA" id="ARBA00022692"/>
    </source>
</evidence>
<evidence type="ECO:0000256" key="3">
    <source>
        <dbReference type="ARBA" id="ARBA00022679"/>
    </source>
</evidence>
<proteinExistence type="inferred from homology"/>
<dbReference type="PANTHER" id="PTHR14647">
    <property type="entry name" value="GALACTOSE-3-O-SULFOTRANSFERASE"/>
    <property type="match status" value="1"/>
</dbReference>
<gene>
    <name evidence="11" type="ORF">MAR_035509</name>
</gene>
<dbReference type="Gene3D" id="3.40.50.300">
    <property type="entry name" value="P-loop containing nucleotide triphosphate hydrolases"/>
    <property type="match status" value="1"/>
</dbReference>
<evidence type="ECO:0000256" key="10">
    <source>
        <dbReference type="SAM" id="MobiDB-lite"/>
    </source>
</evidence>
<evidence type="ECO:0000256" key="7">
    <source>
        <dbReference type="ARBA" id="ARBA00023034"/>
    </source>
</evidence>
<feature type="compositionally biased region" description="Acidic residues" evidence="10">
    <location>
        <begin position="420"/>
        <end position="435"/>
    </location>
</feature>
<evidence type="ECO:0000313" key="11">
    <source>
        <dbReference type="EMBL" id="WAR10433.1"/>
    </source>
</evidence>
<sequence length="513" mass="57330">MAGINTNVRKRKLCIGWLVCSGLVTVFMLAHQTSLPSSHGATAATTIKHLWHSPASHSVNATDWIASPHATQEVRHIGFLKVHKAASSTMQNIFFRFGMKRNLTFVFTDHPNYFSRTASHHLPVVTPRLRGGHDILCTHGVFNIRTYGSVLPVDAKYIAIVREPLQQFVSSVNYYSQPAQQLSYLSAIRGNRVTELIRNPKYDPGFFSYTKNTMARDFGFPGTTALKKRFWRQFRSESSDIHQEVLHFKSVLERLAAFCRAEGGVNKGLLEIEASVWGAGISVSSDDCQLMVKEELDFISLLRRIQGSELGRRKAVPIQKDLCKKGLPSKSVPVSSLRFEISVIPPSGTGLSSELMPRAEMRVTPPPLSLSPPLPNLKGRRGVDEEGWDRGFNSSPRSDRQTDGHALSCHDTGKAGASSSEDEEDDELEPEDFLLESDPCLGDRLDDDEEDEEELDDSISFTIDVNMWETISSARFSTFSLSTELAEDRLDDDEEDEEELDEIRMIKPPASLK</sequence>
<keyword evidence="3" id="KW-0808">Transferase</keyword>
<dbReference type="Proteomes" id="UP001164746">
    <property type="component" value="Chromosome 7"/>
</dbReference>
<evidence type="ECO:0000256" key="9">
    <source>
        <dbReference type="ARBA" id="ARBA00023180"/>
    </source>
</evidence>
<feature type="region of interest" description="Disordered" evidence="10">
    <location>
        <begin position="363"/>
        <end position="457"/>
    </location>
</feature>
<keyword evidence="9" id="KW-0325">Glycoprotein</keyword>
<organism evidence="11 12">
    <name type="scientific">Mya arenaria</name>
    <name type="common">Soft-shell clam</name>
    <dbReference type="NCBI Taxonomy" id="6604"/>
    <lineage>
        <taxon>Eukaryota</taxon>
        <taxon>Metazoa</taxon>
        <taxon>Spiralia</taxon>
        <taxon>Lophotrochozoa</taxon>
        <taxon>Mollusca</taxon>
        <taxon>Bivalvia</taxon>
        <taxon>Autobranchia</taxon>
        <taxon>Heteroconchia</taxon>
        <taxon>Euheterodonta</taxon>
        <taxon>Imparidentia</taxon>
        <taxon>Neoheterodontei</taxon>
        <taxon>Myida</taxon>
        <taxon>Myoidea</taxon>
        <taxon>Myidae</taxon>
        <taxon>Mya</taxon>
    </lineage>
</organism>
<keyword evidence="8" id="KW-0472">Membrane</keyword>
<evidence type="ECO:0000256" key="2">
    <source>
        <dbReference type="ARBA" id="ARBA00008124"/>
    </source>
</evidence>
<dbReference type="SUPFAM" id="SSF52540">
    <property type="entry name" value="P-loop containing nucleoside triphosphate hydrolases"/>
    <property type="match status" value="1"/>
</dbReference>
<feature type="compositionally biased region" description="Pro residues" evidence="10">
    <location>
        <begin position="364"/>
        <end position="375"/>
    </location>
</feature>
<evidence type="ECO:0000256" key="1">
    <source>
        <dbReference type="ARBA" id="ARBA00004323"/>
    </source>
</evidence>
<feature type="compositionally biased region" description="Acidic residues" evidence="10">
    <location>
        <begin position="445"/>
        <end position="457"/>
    </location>
</feature>
<dbReference type="InterPro" id="IPR027417">
    <property type="entry name" value="P-loop_NTPase"/>
</dbReference>